<feature type="domain" description="DUF2179" evidence="7">
    <location>
        <begin position="220"/>
        <end position="274"/>
    </location>
</feature>
<feature type="transmembrane region" description="Helical" evidence="6">
    <location>
        <begin position="105"/>
        <end position="126"/>
    </location>
</feature>
<feature type="transmembrane region" description="Helical" evidence="6">
    <location>
        <begin position="7"/>
        <end position="26"/>
    </location>
</feature>
<dbReference type="PANTHER" id="PTHR33545:SF5">
    <property type="entry name" value="UPF0750 MEMBRANE PROTEIN YITT"/>
    <property type="match status" value="1"/>
</dbReference>
<feature type="transmembrane region" description="Helical" evidence="6">
    <location>
        <begin position="172"/>
        <end position="189"/>
    </location>
</feature>
<evidence type="ECO:0000313" key="8">
    <source>
        <dbReference type="EMBL" id="RGT54971.1"/>
    </source>
</evidence>
<evidence type="ECO:0000256" key="3">
    <source>
        <dbReference type="ARBA" id="ARBA00022692"/>
    </source>
</evidence>
<dbReference type="RefSeq" id="WP_006526801.1">
    <property type="nucleotide sequence ID" value="NZ_CABJCF010000003.1"/>
</dbReference>
<gene>
    <name evidence="8" type="ORF">DWX20_07325</name>
</gene>
<evidence type="ECO:0000256" key="5">
    <source>
        <dbReference type="ARBA" id="ARBA00023136"/>
    </source>
</evidence>
<evidence type="ECO:0000256" key="6">
    <source>
        <dbReference type="SAM" id="Phobius"/>
    </source>
</evidence>
<feature type="transmembrane region" description="Helical" evidence="6">
    <location>
        <begin position="147"/>
        <end position="166"/>
    </location>
</feature>
<keyword evidence="2" id="KW-1003">Cell membrane</keyword>
<keyword evidence="3 6" id="KW-0812">Transmembrane</keyword>
<feature type="transmembrane region" description="Helical" evidence="6">
    <location>
        <begin position="60"/>
        <end position="85"/>
    </location>
</feature>
<dbReference type="PANTHER" id="PTHR33545">
    <property type="entry name" value="UPF0750 MEMBRANE PROTEIN YITT-RELATED"/>
    <property type="match status" value="1"/>
</dbReference>
<dbReference type="InterPro" id="IPR003740">
    <property type="entry name" value="YitT"/>
</dbReference>
<evidence type="ECO:0000256" key="4">
    <source>
        <dbReference type="ARBA" id="ARBA00022989"/>
    </source>
</evidence>
<protein>
    <submittedName>
        <fullName evidence="8">YitT family protein</fullName>
    </submittedName>
</protein>
<evidence type="ECO:0000256" key="2">
    <source>
        <dbReference type="ARBA" id="ARBA00022475"/>
    </source>
</evidence>
<evidence type="ECO:0000259" key="7">
    <source>
        <dbReference type="Pfam" id="PF10035"/>
    </source>
</evidence>
<evidence type="ECO:0000256" key="1">
    <source>
        <dbReference type="ARBA" id="ARBA00004651"/>
    </source>
</evidence>
<comment type="caution">
    <text evidence="8">The sequence shown here is derived from an EMBL/GenBank/DDBJ whole genome shotgun (WGS) entry which is preliminary data.</text>
</comment>
<name>A0A412PCR1_9FIRM</name>
<keyword evidence="4 6" id="KW-1133">Transmembrane helix</keyword>
<sequence>MNKKSVINFLMVLAGTFLLSMSVEFFILPYNILSGGVAGLAVAFEPFFHIDKTLFANSAVIGFLILGAVILGKEFALTTMLSSLAYPVFNNLLIRVPNPITVDPILAALYAGLLGGTGIGIVMRAGSSTGGMDIPALILHKFTGVQISILVIIIDTLTVGLGIAAYGINSALLGLVSVFASGFAIGKVLSAGQGANAKSVHIISSHWEELRDGIYQELNRGVTILDGRGGFNSETKNIVLVVVSTRQYASLISLINRIDPKAFVITNDASDMHGEGFTYASSNI</sequence>
<organism evidence="8 9">
    <name type="scientific">Solobacterium moorei</name>
    <dbReference type="NCBI Taxonomy" id="102148"/>
    <lineage>
        <taxon>Bacteria</taxon>
        <taxon>Bacillati</taxon>
        <taxon>Bacillota</taxon>
        <taxon>Erysipelotrichia</taxon>
        <taxon>Erysipelotrichales</taxon>
        <taxon>Erysipelotrichaceae</taxon>
        <taxon>Solobacterium</taxon>
    </lineage>
</organism>
<dbReference type="PIRSF" id="PIRSF006483">
    <property type="entry name" value="Membrane_protein_YitT"/>
    <property type="match status" value="1"/>
</dbReference>
<dbReference type="GO" id="GO:0005886">
    <property type="term" value="C:plasma membrane"/>
    <property type="evidence" value="ECO:0007669"/>
    <property type="project" value="UniProtKB-SubCell"/>
</dbReference>
<dbReference type="InterPro" id="IPR019264">
    <property type="entry name" value="DUF2179"/>
</dbReference>
<dbReference type="CDD" id="cd16380">
    <property type="entry name" value="YitT_C"/>
    <property type="match status" value="1"/>
</dbReference>
<dbReference type="Proteomes" id="UP000284731">
    <property type="component" value="Unassembled WGS sequence"/>
</dbReference>
<reference evidence="8 9" key="1">
    <citation type="submission" date="2018-08" db="EMBL/GenBank/DDBJ databases">
        <title>A genome reference for cultivated species of the human gut microbiota.</title>
        <authorList>
            <person name="Zou Y."/>
            <person name="Xue W."/>
            <person name="Luo G."/>
        </authorList>
    </citation>
    <scope>NUCLEOTIDE SEQUENCE [LARGE SCALE GENOMIC DNA]</scope>
    <source>
        <strain evidence="8 9">AF18-46</strain>
    </source>
</reference>
<dbReference type="InterPro" id="IPR015867">
    <property type="entry name" value="N-reg_PII/ATP_PRibTrfase_C"/>
</dbReference>
<dbReference type="Pfam" id="PF02588">
    <property type="entry name" value="YitT_membrane"/>
    <property type="match status" value="1"/>
</dbReference>
<evidence type="ECO:0000313" key="9">
    <source>
        <dbReference type="Proteomes" id="UP000284731"/>
    </source>
</evidence>
<accession>A0A412PCR1</accession>
<dbReference type="Gene3D" id="3.30.70.120">
    <property type="match status" value="1"/>
</dbReference>
<dbReference type="AlphaFoldDB" id="A0A412PCR1"/>
<proteinExistence type="predicted"/>
<dbReference type="InterPro" id="IPR051461">
    <property type="entry name" value="UPF0750_membrane"/>
</dbReference>
<comment type="subcellular location">
    <subcellularLocation>
        <location evidence="1">Cell membrane</location>
        <topology evidence="1">Multi-pass membrane protein</topology>
    </subcellularLocation>
</comment>
<keyword evidence="5 6" id="KW-0472">Membrane</keyword>
<dbReference type="EMBL" id="QRWX01000003">
    <property type="protein sequence ID" value="RGT54971.1"/>
    <property type="molecule type" value="Genomic_DNA"/>
</dbReference>
<dbReference type="Pfam" id="PF10035">
    <property type="entry name" value="DUF2179"/>
    <property type="match status" value="1"/>
</dbReference>